<evidence type="ECO:0000313" key="1">
    <source>
        <dbReference type="EMBL" id="HGT39288.1"/>
    </source>
</evidence>
<accession>A0A7C4QR06</accession>
<organism evidence="1">
    <name type="scientific">Schlesneria paludicola</name>
    <dbReference type="NCBI Taxonomy" id="360056"/>
    <lineage>
        <taxon>Bacteria</taxon>
        <taxon>Pseudomonadati</taxon>
        <taxon>Planctomycetota</taxon>
        <taxon>Planctomycetia</taxon>
        <taxon>Planctomycetales</taxon>
        <taxon>Planctomycetaceae</taxon>
        <taxon>Schlesneria</taxon>
    </lineage>
</organism>
<dbReference type="AlphaFoldDB" id="A0A7C4QR06"/>
<dbReference type="EMBL" id="DSVQ01000012">
    <property type="protein sequence ID" value="HGT39288.1"/>
    <property type="molecule type" value="Genomic_DNA"/>
</dbReference>
<name>A0A7C4QR06_9PLAN</name>
<comment type="caution">
    <text evidence="1">The sequence shown here is derived from an EMBL/GenBank/DDBJ whole genome shotgun (WGS) entry which is preliminary data.</text>
</comment>
<reference evidence="1" key="1">
    <citation type="journal article" date="2020" name="mSystems">
        <title>Genome- and Community-Level Interaction Insights into Carbon Utilization and Element Cycling Functions of Hydrothermarchaeota in Hydrothermal Sediment.</title>
        <authorList>
            <person name="Zhou Z."/>
            <person name="Liu Y."/>
            <person name="Xu W."/>
            <person name="Pan J."/>
            <person name="Luo Z.H."/>
            <person name="Li M."/>
        </authorList>
    </citation>
    <scope>NUCLEOTIDE SEQUENCE [LARGE SCALE GENOMIC DNA]</scope>
    <source>
        <strain evidence="1">SpSt-508</strain>
    </source>
</reference>
<protein>
    <submittedName>
        <fullName evidence="1">Uncharacterized protein</fullName>
    </submittedName>
</protein>
<gene>
    <name evidence="1" type="ORF">ENS64_08505</name>
</gene>
<proteinExistence type="predicted"/>
<sequence>MTDSRSQVVRRVLRAPAADRAAVIVPSWDQAPRLAAANQAAWSANWLARRAAARREVLAAAHAYTAALTGRCPPLPADGPLIVDGHQPELFHPGVWAKNFGLGRLAAHCRGTALHLIVDHDLIQHRGVMVLSGSVDAPRRDWEPFDAPAHPQPWEEAHIVDDELYGSFAERIAQRQQAWGISPLVRAAWPMTREARQRTAALVDGLTAARHAIEQDWGVNNLELPVSRLCATTCFAQFVADMIGRAAEVAEHYNSVVREYRLINRVRGLSHPVADLAMEDDWTETPFRIWQAGAAQRQRLFARRRGGQWVLRDQQTEVCAATEERLAAALADLPARGYRLRPRALTLTLFVRLWLADLFVHGLGGAKYDEMTDALGARLFGAPPPPFLTISATVWLPIIGRDADPHRLTAHINLLRQRLWRLRHNPQEFLDAVDPLVIEKQQLLREMPATHPADRRRRYLRLRDINAALSARLAPLREAWERELARLQQAQEAQRLLCHREFSWVLFPEETLRSFYESTFRL</sequence>